<dbReference type="AlphaFoldDB" id="A0A445ER28"/>
<dbReference type="EMBL" id="SDMP01000001">
    <property type="protein sequence ID" value="RYR77831.1"/>
    <property type="molecule type" value="Genomic_DNA"/>
</dbReference>
<protein>
    <recommendedName>
        <fullName evidence="3">Replication factor A C-terminal domain-containing protein</fullName>
    </recommendedName>
</protein>
<keyword evidence="2" id="KW-1185">Reference proteome</keyword>
<name>A0A445ER28_ARAHY</name>
<comment type="caution">
    <text evidence="1">The sequence shown here is derived from an EMBL/GenBank/DDBJ whole genome shotgun (WGS) entry which is preliminary data.</text>
</comment>
<evidence type="ECO:0008006" key="3">
    <source>
        <dbReference type="Google" id="ProtNLM"/>
    </source>
</evidence>
<sequence>MILDFIISLDLNGLTVTCRLYRRGCWKGRGYGDDYMHGHMLDIKCPKIQLELYYAFHSRKHKIKCTLFGELVDQVLPPSSEMMGNLLLDCGKHCVFRDDWSYTSCKTCPKKVLESKDRYWCDHCRRVGFKKWEKGESYPKSLDTIVDKRFLFKLNIIYKNINAVEGVYNIIKISDDEYLMFIFGSTNSSFNASCSQHVPNTSTTETGDNSNGHEAVSLSKDSAVESNCDSSYETPAKRSSLDIGDGSKAKALVFLDVQASANKTFKRNCAKKKLD</sequence>
<proteinExistence type="predicted"/>
<reference evidence="1 2" key="1">
    <citation type="submission" date="2019-01" db="EMBL/GenBank/DDBJ databases">
        <title>Sequencing of cultivated peanut Arachis hypogaea provides insights into genome evolution and oil improvement.</title>
        <authorList>
            <person name="Chen X."/>
        </authorList>
    </citation>
    <scope>NUCLEOTIDE SEQUENCE [LARGE SCALE GENOMIC DNA]</scope>
    <source>
        <strain evidence="2">cv. Fuhuasheng</strain>
        <tissue evidence="1">Leaves</tissue>
    </source>
</reference>
<evidence type="ECO:0000313" key="1">
    <source>
        <dbReference type="EMBL" id="RYR77831.1"/>
    </source>
</evidence>
<evidence type="ECO:0000313" key="2">
    <source>
        <dbReference type="Proteomes" id="UP000289738"/>
    </source>
</evidence>
<dbReference type="Proteomes" id="UP000289738">
    <property type="component" value="Chromosome A01"/>
</dbReference>
<organism evidence="1 2">
    <name type="scientific">Arachis hypogaea</name>
    <name type="common">Peanut</name>
    <dbReference type="NCBI Taxonomy" id="3818"/>
    <lineage>
        <taxon>Eukaryota</taxon>
        <taxon>Viridiplantae</taxon>
        <taxon>Streptophyta</taxon>
        <taxon>Embryophyta</taxon>
        <taxon>Tracheophyta</taxon>
        <taxon>Spermatophyta</taxon>
        <taxon>Magnoliopsida</taxon>
        <taxon>eudicotyledons</taxon>
        <taxon>Gunneridae</taxon>
        <taxon>Pentapetalae</taxon>
        <taxon>rosids</taxon>
        <taxon>fabids</taxon>
        <taxon>Fabales</taxon>
        <taxon>Fabaceae</taxon>
        <taxon>Papilionoideae</taxon>
        <taxon>50 kb inversion clade</taxon>
        <taxon>dalbergioids sensu lato</taxon>
        <taxon>Dalbergieae</taxon>
        <taxon>Pterocarpus clade</taxon>
        <taxon>Arachis</taxon>
    </lineage>
</organism>
<accession>A0A445ER28</accession>
<gene>
    <name evidence="1" type="ORF">Ahy_A01g002486</name>
</gene>